<organism evidence="1 2">
    <name type="scientific">Blattamonas nauphoetae</name>
    <dbReference type="NCBI Taxonomy" id="2049346"/>
    <lineage>
        <taxon>Eukaryota</taxon>
        <taxon>Metamonada</taxon>
        <taxon>Preaxostyla</taxon>
        <taxon>Oxymonadida</taxon>
        <taxon>Blattamonas</taxon>
    </lineage>
</organism>
<reference evidence="1 2" key="1">
    <citation type="journal article" date="2022" name="bioRxiv">
        <title>Genomics of Preaxostyla Flagellates Illuminates Evolutionary Transitions and the Path Towards Mitochondrial Loss.</title>
        <authorList>
            <person name="Novak L.V.F."/>
            <person name="Treitli S.C."/>
            <person name="Pyrih J."/>
            <person name="Halakuc P."/>
            <person name="Pipaliya S.V."/>
            <person name="Vacek V."/>
            <person name="Brzon O."/>
            <person name="Soukal P."/>
            <person name="Eme L."/>
            <person name="Dacks J.B."/>
            <person name="Karnkowska A."/>
            <person name="Elias M."/>
            <person name="Hampl V."/>
        </authorList>
    </citation>
    <scope>NUCLEOTIDE SEQUENCE [LARGE SCALE GENOMIC DNA]</scope>
    <source>
        <strain evidence="1">NAU3</strain>
        <tissue evidence="1">Gut</tissue>
    </source>
</reference>
<dbReference type="Proteomes" id="UP001281761">
    <property type="component" value="Unassembled WGS sequence"/>
</dbReference>
<keyword evidence="2" id="KW-1185">Reference proteome</keyword>
<protein>
    <submittedName>
        <fullName evidence="1">Uncharacterized protein</fullName>
    </submittedName>
</protein>
<dbReference type="EMBL" id="JARBJD010000040">
    <property type="protein sequence ID" value="KAK2958185.1"/>
    <property type="molecule type" value="Genomic_DNA"/>
</dbReference>
<accession>A0ABQ9Y369</accession>
<evidence type="ECO:0000313" key="2">
    <source>
        <dbReference type="Proteomes" id="UP001281761"/>
    </source>
</evidence>
<name>A0ABQ9Y369_9EUKA</name>
<gene>
    <name evidence="1" type="ORF">BLNAU_6889</name>
</gene>
<proteinExistence type="predicted"/>
<evidence type="ECO:0000313" key="1">
    <source>
        <dbReference type="EMBL" id="KAK2958185.1"/>
    </source>
</evidence>
<comment type="caution">
    <text evidence="1">The sequence shown here is derived from an EMBL/GenBank/DDBJ whole genome shotgun (WGS) entry which is preliminary data.</text>
</comment>
<sequence>MFLFQPHLQNPTCVVHKSTYQPKAFPPLSPIQICQISPQSMPKSLSPLLINRINPITNNISHMFLTTTHNRSLFSDGAPLSRLRGARNRFDGEHQKQQITSD</sequence>